<dbReference type="EMBL" id="JH431596">
    <property type="status" value="NOT_ANNOTATED_CDS"/>
    <property type="molecule type" value="Genomic_DNA"/>
</dbReference>
<evidence type="ECO:0000256" key="1">
    <source>
        <dbReference type="ARBA" id="ARBA00007736"/>
    </source>
</evidence>
<dbReference type="FunFam" id="2.30.29.30:FF:000064">
    <property type="entry name" value="Adaptin ear-binding coat-associated protein 1"/>
    <property type="match status" value="1"/>
</dbReference>
<proteinExistence type="inferred from homology"/>
<dbReference type="OMA" id="LTTNRGH"/>
<feature type="domain" description="NECAP PHear" evidence="6">
    <location>
        <begin position="4"/>
        <end position="158"/>
    </location>
</feature>
<dbReference type="eggNOG" id="KOG2500">
    <property type="taxonomic scope" value="Eukaryota"/>
</dbReference>
<comment type="similarity">
    <text evidence="1">Belongs to the NECAP family.</text>
</comment>
<dbReference type="PANTHER" id="PTHR12847">
    <property type="entry name" value="ATP-BINDING CASSETTE ABC TRANSPORTER-RELATED"/>
    <property type="match status" value="1"/>
</dbReference>
<dbReference type="Pfam" id="PF07933">
    <property type="entry name" value="DUF1681"/>
    <property type="match status" value="1"/>
</dbReference>
<evidence type="ECO:0000256" key="2">
    <source>
        <dbReference type="ARBA" id="ARBA00022448"/>
    </source>
</evidence>
<dbReference type="InterPro" id="IPR011993">
    <property type="entry name" value="PH-like_dom_sf"/>
</dbReference>
<reference evidence="7" key="2">
    <citation type="submission" date="2015-02" db="UniProtKB">
        <authorList>
            <consortium name="EnsemblMetazoa"/>
        </authorList>
    </citation>
    <scope>IDENTIFICATION</scope>
</reference>
<keyword evidence="8" id="KW-1185">Reference proteome</keyword>
<dbReference type="AlphaFoldDB" id="T1JKH1"/>
<evidence type="ECO:0000256" key="5">
    <source>
        <dbReference type="SAM" id="MobiDB-lite"/>
    </source>
</evidence>
<dbReference type="STRING" id="126957.T1JKH1"/>
<dbReference type="HOGENOM" id="CLU_069884_1_1_1"/>
<reference evidence="8" key="1">
    <citation type="submission" date="2011-05" db="EMBL/GenBank/DDBJ databases">
        <authorList>
            <person name="Richards S.R."/>
            <person name="Qu J."/>
            <person name="Jiang H."/>
            <person name="Jhangiani S.N."/>
            <person name="Agravi P."/>
            <person name="Goodspeed R."/>
            <person name="Gross S."/>
            <person name="Mandapat C."/>
            <person name="Jackson L."/>
            <person name="Mathew T."/>
            <person name="Pu L."/>
            <person name="Thornton R."/>
            <person name="Saada N."/>
            <person name="Wilczek-Boney K.B."/>
            <person name="Lee S."/>
            <person name="Kovar C."/>
            <person name="Wu Y."/>
            <person name="Scherer S.E."/>
            <person name="Worley K.C."/>
            <person name="Muzny D.M."/>
            <person name="Gibbs R."/>
        </authorList>
    </citation>
    <scope>NUCLEOTIDE SEQUENCE</scope>
    <source>
        <strain evidence="8">Brora</strain>
    </source>
</reference>
<feature type="compositionally biased region" description="Polar residues" evidence="5">
    <location>
        <begin position="256"/>
        <end position="269"/>
    </location>
</feature>
<protein>
    <recommendedName>
        <fullName evidence="6">NECAP PHear domain-containing protein</fullName>
    </recommendedName>
</protein>
<evidence type="ECO:0000313" key="7">
    <source>
        <dbReference type="EnsemblMetazoa" id="SMAR014351-PA"/>
    </source>
</evidence>
<accession>T1JKH1</accession>
<keyword evidence="2" id="KW-0813">Transport</keyword>
<name>T1JKH1_STRMM</name>
<dbReference type="Proteomes" id="UP000014500">
    <property type="component" value="Unassembled WGS sequence"/>
</dbReference>
<dbReference type="Gene3D" id="2.30.29.30">
    <property type="entry name" value="Pleckstrin-homology domain (PH domain)/Phosphotyrosine-binding domain (PTB)"/>
    <property type="match status" value="1"/>
</dbReference>
<keyword evidence="4" id="KW-0653">Protein transport</keyword>
<dbReference type="CDD" id="cd13228">
    <property type="entry name" value="PHear_NECAP"/>
    <property type="match status" value="1"/>
</dbReference>
<sequence>MEDYENILLIKPEVFVFRIPPRTTNRGYKAADWNLQTPDWTGRMRLVCKGNEVVMKLEDKTTGELFALCPVDKYPGIAIEAVADSSRYFVLRIQDDGRSAFIGFGFADRGDSFDLNVALQDHFKWVEKTEKIQEEEKDDTKPRLDLSFKEGQTIKINMNIGQKSSTNRPKPKASTGGGFGILPPPPGSSIKIAPPSAKNTFPVDSGSAMQTDDVHLPKASGTSSADMLLELGSLGSAPPPVQDKPNDLWNDFATAGSANTDTSHTARFY</sequence>
<dbReference type="GO" id="GO:0030125">
    <property type="term" value="C:clathrin vesicle coat"/>
    <property type="evidence" value="ECO:0007669"/>
    <property type="project" value="TreeGrafter"/>
</dbReference>
<evidence type="ECO:0000259" key="6">
    <source>
        <dbReference type="Pfam" id="PF07933"/>
    </source>
</evidence>
<dbReference type="InterPro" id="IPR012466">
    <property type="entry name" value="NECAP_PHear"/>
</dbReference>
<dbReference type="PANTHER" id="PTHR12847:SF9">
    <property type="entry name" value="NECAP-LIKE PROTEIN CG9132"/>
    <property type="match status" value="1"/>
</dbReference>
<organism evidence="7 8">
    <name type="scientific">Strigamia maritima</name>
    <name type="common">European centipede</name>
    <name type="synonym">Geophilus maritimus</name>
    <dbReference type="NCBI Taxonomy" id="126957"/>
    <lineage>
        <taxon>Eukaryota</taxon>
        <taxon>Metazoa</taxon>
        <taxon>Ecdysozoa</taxon>
        <taxon>Arthropoda</taxon>
        <taxon>Myriapoda</taxon>
        <taxon>Chilopoda</taxon>
        <taxon>Pleurostigmophora</taxon>
        <taxon>Geophilomorpha</taxon>
        <taxon>Linotaeniidae</taxon>
        <taxon>Strigamia</taxon>
    </lineage>
</organism>
<feature type="compositionally biased region" description="Polar residues" evidence="5">
    <location>
        <begin position="157"/>
        <end position="168"/>
    </location>
</feature>
<dbReference type="GO" id="GO:0006897">
    <property type="term" value="P:endocytosis"/>
    <property type="evidence" value="ECO:0007669"/>
    <property type="project" value="UniProtKB-KW"/>
</dbReference>
<evidence type="ECO:0000313" key="8">
    <source>
        <dbReference type="Proteomes" id="UP000014500"/>
    </source>
</evidence>
<dbReference type="PhylomeDB" id="T1JKH1"/>
<evidence type="ECO:0000256" key="4">
    <source>
        <dbReference type="ARBA" id="ARBA00022927"/>
    </source>
</evidence>
<dbReference type="EnsemblMetazoa" id="SMAR014351-RA">
    <property type="protein sequence ID" value="SMAR014351-PA"/>
    <property type="gene ID" value="SMAR014351"/>
</dbReference>
<evidence type="ECO:0000256" key="3">
    <source>
        <dbReference type="ARBA" id="ARBA00022583"/>
    </source>
</evidence>
<dbReference type="SUPFAM" id="SSF50729">
    <property type="entry name" value="PH domain-like"/>
    <property type="match status" value="1"/>
</dbReference>
<keyword evidence="3" id="KW-0254">Endocytosis</keyword>
<dbReference type="GO" id="GO:0015031">
    <property type="term" value="P:protein transport"/>
    <property type="evidence" value="ECO:0007669"/>
    <property type="project" value="UniProtKB-KW"/>
</dbReference>
<feature type="region of interest" description="Disordered" evidence="5">
    <location>
        <begin position="157"/>
        <end position="269"/>
    </location>
</feature>